<feature type="non-terminal residue" evidence="1">
    <location>
        <position position="1"/>
    </location>
</feature>
<comment type="caution">
    <text evidence="1">The sequence shown here is derived from an EMBL/GenBank/DDBJ whole genome shotgun (WGS) entry which is preliminary data.</text>
</comment>
<sequence>KKQFHINRKQSDPDKVRAKECNKNKIDMAIEMLQRAWKYGIRAQYLLADSWFACEKLIAAVRSIGKGAVHYIGLAKMGKTKYEVRGKLHNARELITLYAREETHQCRQYKCLYISLRAQLGNQPVRIFLIKYGKNKNWNILLCSDMEMGFVRAFELYQMRWNIEVLNYEKYIIMIS</sequence>
<dbReference type="InterPro" id="IPR012337">
    <property type="entry name" value="RNaseH-like_sf"/>
</dbReference>
<dbReference type="EMBL" id="AMCI01005932">
    <property type="protein sequence ID" value="EJW95210.1"/>
    <property type="molecule type" value="Genomic_DNA"/>
</dbReference>
<reference evidence="1" key="1">
    <citation type="journal article" date="2012" name="PLoS ONE">
        <title>Gene sets for utilization of primary and secondary nutrition supplies in the distal gut of endangered iberian lynx.</title>
        <authorList>
            <person name="Alcaide M."/>
            <person name="Messina E."/>
            <person name="Richter M."/>
            <person name="Bargiela R."/>
            <person name="Peplies J."/>
            <person name="Huws S.A."/>
            <person name="Newbold C.J."/>
            <person name="Golyshin P.N."/>
            <person name="Simon M.A."/>
            <person name="Lopez G."/>
            <person name="Yakimov M.M."/>
            <person name="Ferrer M."/>
        </authorList>
    </citation>
    <scope>NUCLEOTIDE SEQUENCE</scope>
</reference>
<dbReference type="SUPFAM" id="SSF53098">
    <property type="entry name" value="Ribonuclease H-like"/>
    <property type="match status" value="1"/>
</dbReference>
<evidence type="ECO:0000313" key="1">
    <source>
        <dbReference type="EMBL" id="EJW95210.1"/>
    </source>
</evidence>
<dbReference type="AlphaFoldDB" id="J9C5U4"/>
<accession>J9C5U4</accession>
<protein>
    <submittedName>
        <fullName evidence="1">Uncharacterized protein</fullName>
    </submittedName>
</protein>
<gene>
    <name evidence="1" type="ORF">EVA_16683</name>
</gene>
<proteinExistence type="predicted"/>
<organism evidence="1">
    <name type="scientific">gut metagenome</name>
    <dbReference type="NCBI Taxonomy" id="749906"/>
    <lineage>
        <taxon>unclassified sequences</taxon>
        <taxon>metagenomes</taxon>
        <taxon>organismal metagenomes</taxon>
    </lineage>
</organism>
<name>J9C5U4_9ZZZZ</name>